<evidence type="ECO:0000313" key="2">
    <source>
        <dbReference type="EMBL" id="PKW20827.1"/>
    </source>
</evidence>
<comment type="caution">
    <text evidence="3">The sequence shown here is derived from an EMBL/GenBank/DDBJ whole genome shotgun (WGS) entry which is preliminary data.</text>
</comment>
<reference evidence="3 5" key="2">
    <citation type="submission" date="2018-10" db="EMBL/GenBank/DDBJ databases">
        <title>Genomic Encyclopedia of Archaeal and Bacterial Type Strains, Phase II (KMG-II): from individual species to whole genera.</title>
        <authorList>
            <person name="Goeker M."/>
        </authorList>
    </citation>
    <scope>NUCLEOTIDE SEQUENCE [LARGE SCALE GENOMIC DNA]</scope>
    <source>
        <strain evidence="3 5">DSM 21886</strain>
    </source>
</reference>
<feature type="domain" description="Calcineurin-like phosphoesterase" evidence="1">
    <location>
        <begin position="28"/>
        <end position="141"/>
    </location>
</feature>
<dbReference type="EMBL" id="RCCB01000011">
    <property type="protein sequence ID" value="RLJ30533.1"/>
    <property type="molecule type" value="Genomic_DNA"/>
</dbReference>
<reference evidence="2 4" key="1">
    <citation type="submission" date="2017-12" db="EMBL/GenBank/DDBJ databases">
        <title>Genomic Encyclopedia of Type Strains, Phase III (KMG-III): the genomes of soil and plant-associated and newly described type strains.</title>
        <authorList>
            <person name="Whitman W."/>
        </authorList>
    </citation>
    <scope>NUCLEOTIDE SEQUENCE [LARGE SCALE GENOMIC DNA]</scope>
    <source>
        <strain evidence="2 4">IP-10</strain>
    </source>
</reference>
<organism evidence="3 5">
    <name type="scientific">Flavobacterium lindanitolerans</name>
    <dbReference type="NCBI Taxonomy" id="428988"/>
    <lineage>
        <taxon>Bacteria</taxon>
        <taxon>Pseudomonadati</taxon>
        <taxon>Bacteroidota</taxon>
        <taxon>Flavobacteriia</taxon>
        <taxon>Flavobacteriales</taxon>
        <taxon>Flavobacteriaceae</taxon>
        <taxon>Flavobacterium</taxon>
    </lineage>
</organism>
<dbReference type="Gene3D" id="3.60.21.10">
    <property type="match status" value="1"/>
</dbReference>
<keyword evidence="4" id="KW-1185">Reference proteome</keyword>
<dbReference type="GO" id="GO:0016787">
    <property type="term" value="F:hydrolase activity"/>
    <property type="evidence" value="ECO:0007669"/>
    <property type="project" value="InterPro"/>
</dbReference>
<gene>
    <name evidence="2" type="ORF">B0G92_2105</name>
    <name evidence="3" type="ORF">CLV50_1945</name>
</gene>
<dbReference type="InterPro" id="IPR004843">
    <property type="entry name" value="Calcineurin-like_PHP"/>
</dbReference>
<evidence type="ECO:0000313" key="5">
    <source>
        <dbReference type="Proteomes" id="UP000275027"/>
    </source>
</evidence>
<dbReference type="NCBIfam" id="TIGR04123">
    <property type="entry name" value="P_estr_lig_assc"/>
    <property type="match status" value="1"/>
</dbReference>
<dbReference type="EMBL" id="PJND01000008">
    <property type="protein sequence ID" value="PKW20827.1"/>
    <property type="molecule type" value="Genomic_DNA"/>
</dbReference>
<dbReference type="Proteomes" id="UP000233767">
    <property type="component" value="Unassembled WGS sequence"/>
</dbReference>
<accession>A0A497V0S8</accession>
<dbReference type="GO" id="GO:0016874">
    <property type="term" value="F:ligase activity"/>
    <property type="evidence" value="ECO:0007669"/>
    <property type="project" value="UniProtKB-KW"/>
</dbReference>
<dbReference type="InterPro" id="IPR024173">
    <property type="entry name" value="Pesterase_MJ0037-like"/>
</dbReference>
<dbReference type="AlphaFoldDB" id="A0A497V0S8"/>
<dbReference type="PANTHER" id="PTHR39323:SF1">
    <property type="entry name" value="BLR1149 PROTEIN"/>
    <property type="match status" value="1"/>
</dbReference>
<evidence type="ECO:0000313" key="4">
    <source>
        <dbReference type="Proteomes" id="UP000233767"/>
    </source>
</evidence>
<keyword evidence="3" id="KW-0436">Ligase</keyword>
<proteinExistence type="predicted"/>
<dbReference type="SUPFAM" id="SSF56300">
    <property type="entry name" value="Metallo-dependent phosphatases"/>
    <property type="match status" value="1"/>
</dbReference>
<dbReference type="RefSeq" id="WP_101472139.1">
    <property type="nucleotide sequence ID" value="NZ_PJND01000008.1"/>
</dbReference>
<dbReference type="Pfam" id="PF00149">
    <property type="entry name" value="Metallophos"/>
    <property type="match status" value="1"/>
</dbReference>
<dbReference type="InterPro" id="IPR029052">
    <property type="entry name" value="Metallo-depent_PP-like"/>
</dbReference>
<dbReference type="InterPro" id="IPR026336">
    <property type="entry name" value="PdeM-like"/>
</dbReference>
<dbReference type="PANTHER" id="PTHR39323">
    <property type="entry name" value="BLR1149 PROTEIN"/>
    <property type="match status" value="1"/>
</dbReference>
<dbReference type="PIRSF" id="PIRSF000887">
    <property type="entry name" value="Pesterase_MJ0037"/>
    <property type="match status" value="1"/>
</dbReference>
<sequence>MTLEIEINNHEFVLHNSGALYWKGQEMLLVSDVHLGKISHFRKHGSALPTQPIFKNFSKLDKLVDHFAPQKICFLGDLFHSSMNREWLLFEQWRNRTALPIVLVAGNHDIVDRKKYEELHIPVVNEWLLDGFLLTHFPEEREGLYTISGHIHPSIVLAGEGRQFLKLPCFFQSPFQIILPAFGEFTGTFAMELRQGDTAYVLTKEEIIAISKQ</sequence>
<evidence type="ECO:0000259" key="1">
    <source>
        <dbReference type="Pfam" id="PF00149"/>
    </source>
</evidence>
<protein>
    <submittedName>
        <fullName evidence="2 3">Phosphoesterase</fullName>
    </submittedName>
</protein>
<name>A0A497V0S8_9FLAO</name>
<dbReference type="Proteomes" id="UP000275027">
    <property type="component" value="Unassembled WGS sequence"/>
</dbReference>
<evidence type="ECO:0000313" key="3">
    <source>
        <dbReference type="EMBL" id="RLJ30533.1"/>
    </source>
</evidence>